<sequence length="124" mass="13325">MPMFNPAFIFHALLEVPASLNFFFRPNEQLSSAAPQAHALIRQYAVLLMSSNIVALIFAFRPLDETSRRVAGALAVYHAAPLVRAVGRVAYQGEGYGKGLGGPWAHAVLHAGALGALGWLLVGW</sequence>
<keyword evidence="2" id="KW-1185">Reference proteome</keyword>
<dbReference type="OrthoDB" id="2590756at2759"/>
<reference evidence="1" key="1">
    <citation type="submission" date="2021-02" db="EMBL/GenBank/DDBJ databases">
        <title>Genome sequence Cadophora malorum strain M34.</title>
        <authorList>
            <person name="Stefanovic E."/>
            <person name="Vu D."/>
            <person name="Scully C."/>
            <person name="Dijksterhuis J."/>
            <person name="Roader J."/>
            <person name="Houbraken J."/>
        </authorList>
    </citation>
    <scope>NUCLEOTIDE SEQUENCE</scope>
    <source>
        <strain evidence="1">M34</strain>
    </source>
</reference>
<proteinExistence type="predicted"/>
<dbReference type="EMBL" id="JAFJYH010000159">
    <property type="protein sequence ID" value="KAG4417273.1"/>
    <property type="molecule type" value="Genomic_DNA"/>
</dbReference>
<evidence type="ECO:0000313" key="2">
    <source>
        <dbReference type="Proteomes" id="UP000664132"/>
    </source>
</evidence>
<evidence type="ECO:0000313" key="1">
    <source>
        <dbReference type="EMBL" id="KAG4417273.1"/>
    </source>
</evidence>
<dbReference type="AlphaFoldDB" id="A0A8H7TEB8"/>
<protein>
    <submittedName>
        <fullName evidence="1">Uncharacterized protein</fullName>
    </submittedName>
</protein>
<dbReference type="Proteomes" id="UP000664132">
    <property type="component" value="Unassembled WGS sequence"/>
</dbReference>
<name>A0A8H7TEB8_9HELO</name>
<comment type="caution">
    <text evidence="1">The sequence shown here is derived from an EMBL/GenBank/DDBJ whole genome shotgun (WGS) entry which is preliminary data.</text>
</comment>
<gene>
    <name evidence="1" type="ORF">IFR04_009563</name>
</gene>
<organism evidence="1 2">
    <name type="scientific">Cadophora malorum</name>
    <dbReference type="NCBI Taxonomy" id="108018"/>
    <lineage>
        <taxon>Eukaryota</taxon>
        <taxon>Fungi</taxon>
        <taxon>Dikarya</taxon>
        <taxon>Ascomycota</taxon>
        <taxon>Pezizomycotina</taxon>
        <taxon>Leotiomycetes</taxon>
        <taxon>Helotiales</taxon>
        <taxon>Ploettnerulaceae</taxon>
        <taxon>Cadophora</taxon>
    </lineage>
</organism>
<accession>A0A8H7TEB8</accession>